<evidence type="ECO:0000256" key="1">
    <source>
        <dbReference type="SAM" id="MobiDB-lite"/>
    </source>
</evidence>
<name>A0A0C2IW91_9PEZI</name>
<dbReference type="OrthoDB" id="24630at2759"/>
<accession>A0A0C2IW91</accession>
<dbReference type="NCBIfam" id="TIGR00296">
    <property type="entry name" value="TIGR00296 family protein"/>
    <property type="match status" value="1"/>
</dbReference>
<dbReference type="InterPro" id="IPR036071">
    <property type="entry name" value="AMMECR1_dom_sf"/>
</dbReference>
<feature type="domain" description="AMMECR1" evidence="2">
    <location>
        <begin position="77"/>
        <end position="288"/>
    </location>
</feature>
<feature type="region of interest" description="Disordered" evidence="1">
    <location>
        <begin position="57"/>
        <end position="112"/>
    </location>
</feature>
<evidence type="ECO:0000259" key="2">
    <source>
        <dbReference type="PROSITE" id="PS51112"/>
    </source>
</evidence>
<dbReference type="RefSeq" id="XP_040621436.1">
    <property type="nucleotide sequence ID" value="XM_040762653.1"/>
</dbReference>
<dbReference type="VEuPathDB" id="FungiDB:SPBR_04370"/>
<organism evidence="3 4">
    <name type="scientific">Sporothrix brasiliensis 5110</name>
    <dbReference type="NCBI Taxonomy" id="1398154"/>
    <lineage>
        <taxon>Eukaryota</taxon>
        <taxon>Fungi</taxon>
        <taxon>Dikarya</taxon>
        <taxon>Ascomycota</taxon>
        <taxon>Pezizomycotina</taxon>
        <taxon>Sordariomycetes</taxon>
        <taxon>Sordariomycetidae</taxon>
        <taxon>Ophiostomatales</taxon>
        <taxon>Ophiostomataceae</taxon>
        <taxon>Sporothrix</taxon>
    </lineage>
</organism>
<reference evidence="3 4" key="1">
    <citation type="journal article" date="2014" name="BMC Genomics">
        <title>Comparative genomics of the major fungal agents of human and animal Sporotrichosis: Sporothrix schenckii and Sporothrix brasiliensis.</title>
        <authorList>
            <person name="Teixeira M.M."/>
            <person name="de Almeida L.G."/>
            <person name="Kubitschek-Barreira P."/>
            <person name="Alves F.L."/>
            <person name="Kioshima E.S."/>
            <person name="Abadio A.K."/>
            <person name="Fernandes L."/>
            <person name="Derengowski L.S."/>
            <person name="Ferreira K.S."/>
            <person name="Souza R.C."/>
            <person name="Ruiz J.C."/>
            <person name="de Andrade N.C."/>
            <person name="Paes H.C."/>
            <person name="Nicola A.M."/>
            <person name="Albuquerque P."/>
            <person name="Gerber A.L."/>
            <person name="Martins V.P."/>
            <person name="Peconick L.D."/>
            <person name="Neto A.V."/>
            <person name="Chaucanez C.B."/>
            <person name="Silva P.A."/>
            <person name="Cunha O.L."/>
            <person name="de Oliveira F.F."/>
            <person name="dos Santos T.C."/>
            <person name="Barros A.L."/>
            <person name="Soares M.A."/>
            <person name="de Oliveira L.M."/>
            <person name="Marini M.M."/>
            <person name="Villalobos-Duno H."/>
            <person name="Cunha M.M."/>
            <person name="de Hoog S."/>
            <person name="da Silveira J.F."/>
            <person name="Henrissat B."/>
            <person name="Nino-Vega G.A."/>
            <person name="Cisalpino P.S."/>
            <person name="Mora-Montes H.M."/>
            <person name="Almeida S.R."/>
            <person name="Stajich J.E."/>
            <person name="Lopes-Bezerra L.M."/>
            <person name="Vasconcelos A.T."/>
            <person name="Felipe M.S."/>
        </authorList>
    </citation>
    <scope>NUCLEOTIDE SEQUENCE [LARGE SCALE GENOMIC DNA]</scope>
    <source>
        <strain evidence="3 4">5110</strain>
    </source>
</reference>
<dbReference type="InterPro" id="IPR027485">
    <property type="entry name" value="AMMECR1_N"/>
</dbReference>
<keyword evidence="4" id="KW-1185">Reference proteome</keyword>
<dbReference type="GeneID" id="63677574"/>
<dbReference type="PANTHER" id="PTHR13016">
    <property type="entry name" value="AMMECR1 HOMOLOG"/>
    <property type="match status" value="1"/>
</dbReference>
<gene>
    <name evidence="3" type="ORF">SPBR_04370</name>
</gene>
<dbReference type="Pfam" id="PF01871">
    <property type="entry name" value="AMMECR1"/>
    <property type="match status" value="1"/>
</dbReference>
<sequence length="306" mass="32652">MATIEHAVFCFETLHAALNHRAPLTLKEVEASYAAYLAQKGDKPKLPALQRLVDASASSASPSSSSSGTSSTTSLSNGASSSASAATSATSLSTAASPGGSGGGGGDATKSAAPAETPLFVTWNTIDDAAQDIADGDEDEDDTEHVLRGCIGCFDAIPLEEGLATYALTAALDDSRFHPIARRELRRLEVAVTLLTDFEPARGGPEDWEVGTHGIRIAFTVGGFQYGSTYLPDVAAEQGWTKEQTLVNLMRKAGWHGRRDQWRKVNLRVTRYQGRKRRLTYKQYMAWRAWADEQEAAAVAAAATVV</sequence>
<evidence type="ECO:0000313" key="3">
    <source>
        <dbReference type="EMBL" id="KIH93426.1"/>
    </source>
</evidence>
<dbReference type="PROSITE" id="PS51112">
    <property type="entry name" value="AMMECR1"/>
    <property type="match status" value="1"/>
</dbReference>
<dbReference type="SUPFAM" id="SSF143447">
    <property type="entry name" value="AMMECR1-like"/>
    <property type="match status" value="1"/>
</dbReference>
<comment type="caution">
    <text evidence="3">The sequence shown here is derived from an EMBL/GenBank/DDBJ whole genome shotgun (WGS) entry which is preliminary data.</text>
</comment>
<dbReference type="HOGENOM" id="CLU_052828_2_1_1"/>
<proteinExistence type="predicted"/>
<dbReference type="Proteomes" id="UP000031575">
    <property type="component" value="Unassembled WGS sequence"/>
</dbReference>
<dbReference type="Gene3D" id="3.30.700.20">
    <property type="entry name" value="Hypothetical protein ph0010, domain 1"/>
    <property type="match status" value="1"/>
</dbReference>
<evidence type="ECO:0000313" key="4">
    <source>
        <dbReference type="Proteomes" id="UP000031575"/>
    </source>
</evidence>
<feature type="compositionally biased region" description="Low complexity" evidence="1">
    <location>
        <begin position="57"/>
        <end position="98"/>
    </location>
</feature>
<dbReference type="InterPro" id="IPR023473">
    <property type="entry name" value="AMMECR1"/>
</dbReference>
<protein>
    <recommendedName>
        <fullName evidence="2">AMMECR1 domain-containing protein</fullName>
    </recommendedName>
</protein>
<dbReference type="EMBL" id="AWTV01000005">
    <property type="protein sequence ID" value="KIH93426.1"/>
    <property type="molecule type" value="Genomic_DNA"/>
</dbReference>
<dbReference type="InterPro" id="IPR002733">
    <property type="entry name" value="AMMECR1_domain"/>
</dbReference>
<dbReference type="PANTHER" id="PTHR13016:SF0">
    <property type="entry name" value="AMME SYNDROME CANDIDATE GENE 1 PROTEIN"/>
    <property type="match status" value="1"/>
</dbReference>
<dbReference type="AlphaFoldDB" id="A0A0C2IW91"/>